<name>A0AAV1MCT1_9NEOP</name>
<keyword evidence="4" id="KW-1185">Reference proteome</keyword>
<dbReference type="Pfam" id="PF13843">
    <property type="entry name" value="DDE_Tnp_1_7"/>
    <property type="match status" value="1"/>
</dbReference>
<gene>
    <name evidence="3" type="ORF">PARMNEM_LOCUS22760</name>
</gene>
<protein>
    <recommendedName>
        <fullName evidence="2">PiggyBac transposable element-derived protein domain-containing protein</fullName>
    </recommendedName>
</protein>
<proteinExistence type="predicted"/>
<evidence type="ECO:0000313" key="4">
    <source>
        <dbReference type="Proteomes" id="UP001314205"/>
    </source>
</evidence>
<evidence type="ECO:0000259" key="2">
    <source>
        <dbReference type="Pfam" id="PF13843"/>
    </source>
</evidence>
<comment type="caution">
    <text evidence="3">The sequence shown here is derived from an EMBL/GenBank/DDBJ whole genome shotgun (WGS) entry which is preliminary data.</text>
</comment>
<evidence type="ECO:0000313" key="3">
    <source>
        <dbReference type="EMBL" id="CAK1604554.1"/>
    </source>
</evidence>
<evidence type="ECO:0000256" key="1">
    <source>
        <dbReference type="SAM" id="MobiDB-lite"/>
    </source>
</evidence>
<feature type="domain" description="PiggyBac transposable element-derived protein" evidence="2">
    <location>
        <begin position="148"/>
        <end position="482"/>
    </location>
</feature>
<feature type="region of interest" description="Disordered" evidence="1">
    <location>
        <begin position="48"/>
        <end position="106"/>
    </location>
</feature>
<dbReference type="PANTHER" id="PTHR47272">
    <property type="entry name" value="DDE_TNP_1_7 DOMAIN-CONTAINING PROTEIN"/>
    <property type="match status" value="1"/>
</dbReference>
<dbReference type="Proteomes" id="UP001314205">
    <property type="component" value="Unassembled WGS sequence"/>
</dbReference>
<organism evidence="3 4">
    <name type="scientific">Parnassius mnemosyne</name>
    <name type="common">clouded apollo</name>
    <dbReference type="NCBI Taxonomy" id="213953"/>
    <lineage>
        <taxon>Eukaryota</taxon>
        <taxon>Metazoa</taxon>
        <taxon>Ecdysozoa</taxon>
        <taxon>Arthropoda</taxon>
        <taxon>Hexapoda</taxon>
        <taxon>Insecta</taxon>
        <taxon>Pterygota</taxon>
        <taxon>Neoptera</taxon>
        <taxon>Endopterygota</taxon>
        <taxon>Lepidoptera</taxon>
        <taxon>Glossata</taxon>
        <taxon>Ditrysia</taxon>
        <taxon>Papilionoidea</taxon>
        <taxon>Papilionidae</taxon>
        <taxon>Parnassiinae</taxon>
        <taxon>Parnassini</taxon>
        <taxon>Parnassius</taxon>
        <taxon>Driopa</taxon>
    </lineage>
</organism>
<dbReference type="PANTHER" id="PTHR47272:SF2">
    <property type="entry name" value="PIGGYBAC TRANSPOSABLE ELEMENT-DERIVED PROTEIN 3-LIKE"/>
    <property type="match status" value="1"/>
</dbReference>
<accession>A0AAV1MCT1</accession>
<reference evidence="3 4" key="1">
    <citation type="submission" date="2023-11" db="EMBL/GenBank/DDBJ databases">
        <authorList>
            <person name="Hedman E."/>
            <person name="Englund M."/>
            <person name="Stromberg M."/>
            <person name="Nyberg Akerstrom W."/>
            <person name="Nylinder S."/>
            <person name="Jareborg N."/>
            <person name="Kallberg Y."/>
            <person name="Kronander E."/>
        </authorList>
    </citation>
    <scope>NUCLEOTIDE SEQUENCE [LARGE SCALE GENOMIC DNA]</scope>
</reference>
<dbReference type="InterPro" id="IPR029526">
    <property type="entry name" value="PGBD"/>
</dbReference>
<dbReference type="AlphaFoldDB" id="A0AAV1MCT1"/>
<sequence length="484" mass="55104">MAAFLDPVTGRRMPLNNDLVLGILNDGNCSELDFDDDDEEFIPLQLENDEEGEVELSSPPRLSAAAVKSENIKGKVSKRKSTSDNMNESEAGPSCSKKSKQTPCSKVTQKSKAVIVKLPARKRLWKKTDYIDKSHNYSGHPQPNEIRSPVEYYNDYYNDNFYERMALCTNLYYLRKTGRVLNTTKPEIKKLIGIHLLMGILSYPRIAMYWRRNIKVDMIVSAMTRDRLTTLRNSLHVVDSDSPPVSEANNPLWKVQPMIDIVREGCNKILRTPGRYSIEEQMIPFTGKCHLRQLVKNKPRPVGLKNFVVTTSEGLMVDFEIYYGNNPALSHPLGLGPAVVLRLSQSVPRGSCIFFDRYFTTVPLLEELTKMDYHGTGTIMLNRVPDRQQLKFKDDKKMTRGEIEQRVSNDVVLVKWKDSKAVLTASNCTGGTTTDIVKRYNKTEKCYVDVGAPKIVTSYNSFMGGVDVLDQSMEYYRTFMKTRK</sequence>
<dbReference type="EMBL" id="CAVLGL010000159">
    <property type="protein sequence ID" value="CAK1604554.1"/>
    <property type="molecule type" value="Genomic_DNA"/>
</dbReference>